<evidence type="ECO:0000256" key="2">
    <source>
        <dbReference type="ARBA" id="ARBA00022827"/>
    </source>
</evidence>
<keyword evidence="8" id="KW-1185">Reference proteome</keyword>
<keyword evidence="1" id="KW-0285">Flavoprotein</keyword>
<name>A0ABW5GWY4_9PSEU</name>
<evidence type="ECO:0000313" key="8">
    <source>
        <dbReference type="Proteomes" id="UP001597419"/>
    </source>
</evidence>
<organism evidence="7 8">
    <name type="scientific">Amycolatopsis samaneae</name>
    <dbReference type="NCBI Taxonomy" id="664691"/>
    <lineage>
        <taxon>Bacteria</taxon>
        <taxon>Bacillati</taxon>
        <taxon>Actinomycetota</taxon>
        <taxon>Actinomycetes</taxon>
        <taxon>Pseudonocardiales</taxon>
        <taxon>Pseudonocardiaceae</taxon>
        <taxon>Amycolatopsis</taxon>
    </lineage>
</organism>
<evidence type="ECO:0000259" key="6">
    <source>
        <dbReference type="Pfam" id="PF01494"/>
    </source>
</evidence>
<sequence length="454" mass="50175">MHVLVIGAGTGGLCLAQKLKRAGISVAVYERDRTRTDGLFGFRVGISPDGSRALRACLPPDLHDTFRATAAIRPRYLNMLSEHRRELLSIDNAGMGTIEDEHSVSRMTLRQLLLTGIEDVVHFDKKFTRYERHDDGTVTAWFADGTSATGDVLVGADGTGSPVRRQYLPHARLRETGLFGITGKLPLTEQTAKLLTPKIHRGVSMVFGPRGDSAIIHVMEFNWNERGQVKHGIGGNDAELLTRWPGLQFDNTRDYIMLGFGSHRRYLPENFMSLDGPALHRILRERTASWHRDLHRLFELVDTTTCFPLNIRTTETVAPWETTNVTLIGDAIHTMTPGLGVGANTALRDARVLGENLVAARDSGTPALDAIRGYEERMHGYAWDAVRKSLERFDGESAVYKPGIGRLALAGMRTGMRLVNHLPPVKRRMAAAQGAERGHNRAGEGEAGQVREHG</sequence>
<dbReference type="PANTHER" id="PTHR47178">
    <property type="entry name" value="MONOOXYGENASE, FAD-BINDING"/>
    <property type="match status" value="1"/>
</dbReference>
<feature type="domain" description="FAD-binding" evidence="6">
    <location>
        <begin position="2"/>
        <end position="206"/>
    </location>
</feature>
<evidence type="ECO:0000256" key="5">
    <source>
        <dbReference type="SAM" id="MobiDB-lite"/>
    </source>
</evidence>
<gene>
    <name evidence="7" type="ORF">ACFSYJ_42430</name>
</gene>
<dbReference type="InterPro" id="IPR036188">
    <property type="entry name" value="FAD/NAD-bd_sf"/>
</dbReference>
<keyword evidence="4" id="KW-0503">Monooxygenase</keyword>
<feature type="region of interest" description="Disordered" evidence="5">
    <location>
        <begin position="429"/>
        <end position="454"/>
    </location>
</feature>
<proteinExistence type="predicted"/>
<dbReference type="SUPFAM" id="SSF51905">
    <property type="entry name" value="FAD/NAD(P)-binding domain"/>
    <property type="match status" value="1"/>
</dbReference>
<evidence type="ECO:0000256" key="1">
    <source>
        <dbReference type="ARBA" id="ARBA00022630"/>
    </source>
</evidence>
<evidence type="ECO:0000256" key="4">
    <source>
        <dbReference type="ARBA" id="ARBA00023033"/>
    </source>
</evidence>
<feature type="compositionally biased region" description="Basic and acidic residues" evidence="5">
    <location>
        <begin position="436"/>
        <end position="454"/>
    </location>
</feature>
<keyword evidence="2" id="KW-0274">FAD</keyword>
<reference evidence="8" key="1">
    <citation type="journal article" date="2019" name="Int. J. Syst. Evol. Microbiol.">
        <title>The Global Catalogue of Microorganisms (GCM) 10K type strain sequencing project: providing services to taxonomists for standard genome sequencing and annotation.</title>
        <authorList>
            <consortium name="The Broad Institute Genomics Platform"/>
            <consortium name="The Broad Institute Genome Sequencing Center for Infectious Disease"/>
            <person name="Wu L."/>
            <person name="Ma J."/>
        </authorList>
    </citation>
    <scope>NUCLEOTIDE SEQUENCE [LARGE SCALE GENOMIC DNA]</scope>
    <source>
        <strain evidence="8">CGMCC 4.7643</strain>
    </source>
</reference>
<dbReference type="EMBL" id="JBHUKU010000030">
    <property type="protein sequence ID" value="MFD2465338.1"/>
    <property type="molecule type" value="Genomic_DNA"/>
</dbReference>
<dbReference type="PRINTS" id="PR00420">
    <property type="entry name" value="RNGMNOXGNASE"/>
</dbReference>
<dbReference type="PANTHER" id="PTHR47178:SF5">
    <property type="entry name" value="FAD-BINDING DOMAIN-CONTAINING PROTEIN"/>
    <property type="match status" value="1"/>
</dbReference>
<evidence type="ECO:0000313" key="7">
    <source>
        <dbReference type="EMBL" id="MFD2465338.1"/>
    </source>
</evidence>
<accession>A0ABW5GWY4</accession>
<feature type="domain" description="FAD-binding" evidence="6">
    <location>
        <begin position="314"/>
        <end position="388"/>
    </location>
</feature>
<dbReference type="Gene3D" id="3.50.50.60">
    <property type="entry name" value="FAD/NAD(P)-binding domain"/>
    <property type="match status" value="1"/>
</dbReference>
<dbReference type="InterPro" id="IPR002938">
    <property type="entry name" value="FAD-bd"/>
</dbReference>
<dbReference type="Pfam" id="PF01494">
    <property type="entry name" value="FAD_binding_3"/>
    <property type="match status" value="2"/>
</dbReference>
<comment type="caution">
    <text evidence="7">The sequence shown here is derived from an EMBL/GenBank/DDBJ whole genome shotgun (WGS) entry which is preliminary data.</text>
</comment>
<evidence type="ECO:0000256" key="3">
    <source>
        <dbReference type="ARBA" id="ARBA00023002"/>
    </source>
</evidence>
<keyword evidence="3" id="KW-0560">Oxidoreductase</keyword>
<dbReference type="Proteomes" id="UP001597419">
    <property type="component" value="Unassembled WGS sequence"/>
</dbReference>
<protein>
    <submittedName>
        <fullName evidence="7">NAD(P)/FAD-dependent oxidoreductase</fullName>
    </submittedName>
</protein>
<dbReference type="RefSeq" id="WP_345407878.1">
    <property type="nucleotide sequence ID" value="NZ_BAABHG010000024.1"/>
</dbReference>